<name>A0A9K3JGU1_HELAN</name>
<organism evidence="1 2">
    <name type="scientific">Helianthus annuus</name>
    <name type="common">Common sunflower</name>
    <dbReference type="NCBI Taxonomy" id="4232"/>
    <lineage>
        <taxon>Eukaryota</taxon>
        <taxon>Viridiplantae</taxon>
        <taxon>Streptophyta</taxon>
        <taxon>Embryophyta</taxon>
        <taxon>Tracheophyta</taxon>
        <taxon>Spermatophyta</taxon>
        <taxon>Magnoliopsida</taxon>
        <taxon>eudicotyledons</taxon>
        <taxon>Gunneridae</taxon>
        <taxon>Pentapetalae</taxon>
        <taxon>asterids</taxon>
        <taxon>campanulids</taxon>
        <taxon>Asterales</taxon>
        <taxon>Asteraceae</taxon>
        <taxon>Asteroideae</taxon>
        <taxon>Heliantheae alliance</taxon>
        <taxon>Heliantheae</taxon>
        <taxon>Helianthus</taxon>
    </lineage>
</organism>
<evidence type="ECO:0000313" key="2">
    <source>
        <dbReference type="Proteomes" id="UP000215914"/>
    </source>
</evidence>
<dbReference type="AlphaFoldDB" id="A0A9K3JGU1"/>
<reference evidence="1" key="1">
    <citation type="journal article" date="2017" name="Nature">
        <title>The sunflower genome provides insights into oil metabolism, flowering and Asterid evolution.</title>
        <authorList>
            <person name="Badouin H."/>
            <person name="Gouzy J."/>
            <person name="Grassa C.J."/>
            <person name="Murat F."/>
            <person name="Staton S.E."/>
            <person name="Cottret L."/>
            <person name="Lelandais-Briere C."/>
            <person name="Owens G.L."/>
            <person name="Carrere S."/>
            <person name="Mayjonade B."/>
            <person name="Legrand L."/>
            <person name="Gill N."/>
            <person name="Kane N.C."/>
            <person name="Bowers J.E."/>
            <person name="Hubner S."/>
            <person name="Bellec A."/>
            <person name="Berard A."/>
            <person name="Berges H."/>
            <person name="Blanchet N."/>
            <person name="Boniface M.C."/>
            <person name="Brunel D."/>
            <person name="Catrice O."/>
            <person name="Chaidir N."/>
            <person name="Claudel C."/>
            <person name="Donnadieu C."/>
            <person name="Faraut T."/>
            <person name="Fievet G."/>
            <person name="Helmstetter N."/>
            <person name="King M."/>
            <person name="Knapp S.J."/>
            <person name="Lai Z."/>
            <person name="Le Paslier M.C."/>
            <person name="Lippi Y."/>
            <person name="Lorenzon L."/>
            <person name="Mandel J.R."/>
            <person name="Marage G."/>
            <person name="Marchand G."/>
            <person name="Marquand E."/>
            <person name="Bret-Mestries E."/>
            <person name="Morien E."/>
            <person name="Nambeesan S."/>
            <person name="Nguyen T."/>
            <person name="Pegot-Espagnet P."/>
            <person name="Pouilly N."/>
            <person name="Raftis F."/>
            <person name="Sallet E."/>
            <person name="Schiex T."/>
            <person name="Thomas J."/>
            <person name="Vandecasteele C."/>
            <person name="Vares D."/>
            <person name="Vear F."/>
            <person name="Vautrin S."/>
            <person name="Crespi M."/>
            <person name="Mangin B."/>
            <person name="Burke J.M."/>
            <person name="Salse J."/>
            <person name="Munos S."/>
            <person name="Vincourt P."/>
            <person name="Rieseberg L.H."/>
            <person name="Langlade N.B."/>
        </authorList>
    </citation>
    <scope>NUCLEOTIDE SEQUENCE</scope>
    <source>
        <tissue evidence="1">Leaves</tissue>
    </source>
</reference>
<dbReference type="EMBL" id="MNCJ02000318">
    <property type="protein sequence ID" value="KAF5814844.1"/>
    <property type="molecule type" value="Genomic_DNA"/>
</dbReference>
<keyword evidence="2" id="KW-1185">Reference proteome</keyword>
<dbReference type="Gramene" id="mRNA:HanXRQr2_Chr03g0115721">
    <property type="protein sequence ID" value="mRNA:HanXRQr2_Chr03g0115721"/>
    <property type="gene ID" value="HanXRQr2_Chr03g0115721"/>
</dbReference>
<sequence length="70" mass="8162">MLTVPDLQLIWAFDVAKNGRPRITVDWCLRDIIKYEKVHRIIKVLDLDNYIGDHPTEWSACQVGQRHGGF</sequence>
<accession>A0A9K3JGU1</accession>
<protein>
    <submittedName>
        <fullName evidence="1">Uncharacterized protein</fullName>
    </submittedName>
</protein>
<comment type="caution">
    <text evidence="1">The sequence shown here is derived from an EMBL/GenBank/DDBJ whole genome shotgun (WGS) entry which is preliminary data.</text>
</comment>
<gene>
    <name evidence="1" type="ORF">HanXRQr2_Chr03g0115721</name>
</gene>
<proteinExistence type="predicted"/>
<dbReference type="Proteomes" id="UP000215914">
    <property type="component" value="Unassembled WGS sequence"/>
</dbReference>
<reference evidence="1" key="2">
    <citation type="submission" date="2020-06" db="EMBL/GenBank/DDBJ databases">
        <title>Helianthus annuus Genome sequencing and assembly Release 2.</title>
        <authorList>
            <person name="Gouzy J."/>
            <person name="Langlade N."/>
            <person name="Munos S."/>
        </authorList>
    </citation>
    <scope>NUCLEOTIDE SEQUENCE</scope>
    <source>
        <tissue evidence="1">Leaves</tissue>
    </source>
</reference>
<evidence type="ECO:0000313" key="1">
    <source>
        <dbReference type="EMBL" id="KAF5814844.1"/>
    </source>
</evidence>